<evidence type="ECO:0000313" key="3">
    <source>
        <dbReference type="Proteomes" id="UP001164305"/>
    </source>
</evidence>
<keyword evidence="1" id="KW-1133">Transmembrane helix</keyword>
<proteinExistence type="predicted"/>
<keyword evidence="3" id="KW-1185">Reference proteome</keyword>
<feature type="transmembrane region" description="Helical" evidence="1">
    <location>
        <begin position="16"/>
        <end position="34"/>
    </location>
</feature>
<feature type="transmembrane region" description="Helical" evidence="1">
    <location>
        <begin position="241"/>
        <end position="261"/>
    </location>
</feature>
<keyword evidence="1" id="KW-0812">Transmembrane</keyword>
<dbReference type="RefSeq" id="WP_263593261.1">
    <property type="nucleotide sequence ID" value="NZ_CP107020.1"/>
</dbReference>
<evidence type="ECO:0000313" key="2">
    <source>
        <dbReference type="EMBL" id="UYG16048.1"/>
    </source>
</evidence>
<organism evidence="2 3">
    <name type="scientific">Brachybacterium huguangmaarense</name>
    <dbReference type="NCBI Taxonomy" id="1652028"/>
    <lineage>
        <taxon>Bacteria</taxon>
        <taxon>Bacillati</taxon>
        <taxon>Actinomycetota</taxon>
        <taxon>Actinomycetes</taxon>
        <taxon>Micrococcales</taxon>
        <taxon>Dermabacteraceae</taxon>
        <taxon>Brachybacterium</taxon>
    </lineage>
</organism>
<dbReference type="EMBL" id="CP107020">
    <property type="protein sequence ID" value="UYG16048.1"/>
    <property type="molecule type" value="Genomic_DNA"/>
</dbReference>
<dbReference type="Proteomes" id="UP001164305">
    <property type="component" value="Chromosome"/>
</dbReference>
<name>A0ABY6G048_9MICO</name>
<feature type="transmembrane region" description="Helical" evidence="1">
    <location>
        <begin position="122"/>
        <end position="147"/>
    </location>
</feature>
<gene>
    <name evidence="2" type="ORF">BRM3_10440</name>
</gene>
<evidence type="ECO:0000256" key="1">
    <source>
        <dbReference type="SAM" id="Phobius"/>
    </source>
</evidence>
<feature type="transmembrane region" description="Helical" evidence="1">
    <location>
        <begin position="300"/>
        <end position="325"/>
    </location>
</feature>
<protein>
    <recommendedName>
        <fullName evidence="4">Polyketide antibiotic transporter</fullName>
    </recommendedName>
</protein>
<feature type="transmembrane region" description="Helical" evidence="1">
    <location>
        <begin position="189"/>
        <end position="206"/>
    </location>
</feature>
<feature type="transmembrane region" description="Helical" evidence="1">
    <location>
        <begin position="399"/>
        <end position="422"/>
    </location>
</feature>
<feature type="transmembrane region" description="Helical" evidence="1">
    <location>
        <begin position="462"/>
        <end position="489"/>
    </location>
</feature>
<feature type="transmembrane region" description="Helical" evidence="1">
    <location>
        <begin position="153"/>
        <end position="177"/>
    </location>
</feature>
<feature type="transmembrane region" description="Helical" evidence="1">
    <location>
        <begin position="77"/>
        <end position="101"/>
    </location>
</feature>
<feature type="transmembrane region" description="Helical" evidence="1">
    <location>
        <begin position="345"/>
        <end position="365"/>
    </location>
</feature>
<feature type="transmembrane region" description="Helical" evidence="1">
    <location>
        <begin position="434"/>
        <end position="455"/>
    </location>
</feature>
<reference evidence="2" key="1">
    <citation type="submission" date="2022-10" db="EMBL/GenBank/DDBJ databases">
        <title>Whole-Genome Sequencing of Brachybacterium huguangmaarense BRM-3, Isolated from Betula schmidtii.</title>
        <authorList>
            <person name="Haam D."/>
        </authorList>
    </citation>
    <scope>NUCLEOTIDE SEQUENCE</scope>
    <source>
        <strain evidence="2">BRM-3</strain>
    </source>
</reference>
<feature type="transmembrane region" description="Helical" evidence="1">
    <location>
        <begin position="509"/>
        <end position="531"/>
    </location>
</feature>
<evidence type="ECO:0008006" key="4">
    <source>
        <dbReference type="Google" id="ProtNLM"/>
    </source>
</evidence>
<keyword evidence="1" id="KW-0472">Membrane</keyword>
<accession>A0ABY6G048</accession>
<sequence>MTGLATVLRLQARRSLVFWGIWVLVLLSMMPLTISQYPTLVPAGAAGDAMVTQLAANPTMRAILGPPFDLSTAGGFAFWRVGAFTAAAAALMSVFGVIRATRAEEETGRLDLVRAGAVGRHVPLVAAFVLALVADVVLGALLLLALAALGTPVVGALASALAIAATGAAFTGVGALIAQVFTTARAARAWACGVAVGGLYLLRAVVDGSEDPTRAPASGVLPWLNPLSWPALVRPYAHERFWVLLLPFALTAVLVVLSVVLESRRDLGSGLVAAREGPARGPRGLRSAGALAWRLSRGGVIGWSVAMIVTGLAIGSLAAQATAAAQDSPGLSGVLERLGGDPGRITDAFLGAMAGLVVAILTLGATSLLTRAHAEEVEGHAELVLATATSRPRYLGGHVVIAVATGVLLAVLTCALMGLALAGTAGGGRSGAMALAGLALVPGVLLVLGVATALLGWVPRLLVLVWVLLGWSLFAAWVGALLRFPSWLIELTPWGHLPHLPGPAVSGEAWDAIVVETVLALVLLVVGLVGFRRRDLAGR</sequence>